<dbReference type="Proteomes" id="UP001151760">
    <property type="component" value="Unassembled WGS sequence"/>
</dbReference>
<feature type="domain" description="SWIM-type" evidence="6">
    <location>
        <begin position="297"/>
        <end position="338"/>
    </location>
</feature>
<name>A0ABQ4ZYD0_9ASTR</name>
<evidence type="ECO:0000256" key="3">
    <source>
        <dbReference type="ARBA" id="ARBA00022833"/>
    </source>
</evidence>
<dbReference type="PANTHER" id="PTHR31973">
    <property type="entry name" value="POLYPROTEIN, PUTATIVE-RELATED"/>
    <property type="match status" value="1"/>
</dbReference>
<dbReference type="InterPro" id="IPR007527">
    <property type="entry name" value="Znf_SWIM"/>
</dbReference>
<proteinExistence type="predicted"/>
<evidence type="ECO:0000256" key="5">
    <source>
        <dbReference type="SAM" id="MobiDB-lite"/>
    </source>
</evidence>
<protein>
    <submittedName>
        <fullName evidence="7">Multidrug resistance-associated protein 5</fullName>
    </submittedName>
</protein>
<sequence length="548" mass="60252">MIPGTDLHCFDVHNDGYFSHLPFTYVNGVILEMVVRRMPYEQFAEYLKEKSGNYFQGLYYQVPNQDLERGLVRVSDDRLLSYMFDVEETFGRLNLYLDHLDMNLSEYLSQAITYEMDACVSKIIGPPKKRFYVCFVGLADKLKAGCRKIIALDGCFLKSLNQGEILTAIGKDANNHTYPVAWAVVNVKNKDNWTWFLELLVEDLGSSRGNRLTLMSDQHKVLWKLLKMSCQMLSTGNVQDIFMKTLGNNTLEIGLAEGTTKVFSPSMLLVLDKLFRLTLITNNCIFWHVIPAGENLFEVRLGSEGFTVDEGKRTCSCRMWQLSGIHCVHATKPDQSMYSTVLPPKPRKMPGRPRKKRIKAIVEQIPQPKGVPGRPRKKQSVGDLEDVDVVLRGPVRDEGAGGSRGGASGSRGRGGAGGSRGGAGGSRGGASGSRGGASGSRGGASGSRGGASVSREGVGGSRGGASGSKRKPVSSKPVQTQDEDQVVQTQKQAKIDLTQVEQTQEQTQDQVQPQEQPQQVTSKRPSARILQKKLEKQDSSQNTALNVE</sequence>
<keyword evidence="8" id="KW-1185">Reference proteome</keyword>
<feature type="compositionally biased region" description="Gly residues" evidence="5">
    <location>
        <begin position="400"/>
        <end position="449"/>
    </location>
</feature>
<evidence type="ECO:0000313" key="7">
    <source>
        <dbReference type="EMBL" id="GJS94117.1"/>
    </source>
</evidence>
<evidence type="ECO:0000313" key="8">
    <source>
        <dbReference type="Proteomes" id="UP001151760"/>
    </source>
</evidence>
<feature type="compositionally biased region" description="Polar residues" evidence="5">
    <location>
        <begin position="539"/>
        <end position="548"/>
    </location>
</feature>
<feature type="region of interest" description="Disordered" evidence="5">
    <location>
        <begin position="336"/>
        <end position="548"/>
    </location>
</feature>
<reference evidence="7" key="2">
    <citation type="submission" date="2022-01" db="EMBL/GenBank/DDBJ databases">
        <authorList>
            <person name="Yamashiro T."/>
            <person name="Shiraishi A."/>
            <person name="Satake H."/>
            <person name="Nakayama K."/>
        </authorList>
    </citation>
    <scope>NUCLEOTIDE SEQUENCE</scope>
</reference>
<feature type="compositionally biased region" description="Low complexity" evidence="5">
    <location>
        <begin position="486"/>
        <end position="521"/>
    </location>
</feature>
<dbReference type="SMART" id="SM00575">
    <property type="entry name" value="ZnF_PMZ"/>
    <property type="match status" value="1"/>
</dbReference>
<dbReference type="EMBL" id="BQNB010011707">
    <property type="protein sequence ID" value="GJS94117.1"/>
    <property type="molecule type" value="Genomic_DNA"/>
</dbReference>
<evidence type="ECO:0000256" key="2">
    <source>
        <dbReference type="ARBA" id="ARBA00022771"/>
    </source>
</evidence>
<dbReference type="Pfam" id="PF10551">
    <property type="entry name" value="MULE"/>
    <property type="match status" value="1"/>
</dbReference>
<organism evidence="7 8">
    <name type="scientific">Tanacetum coccineum</name>
    <dbReference type="NCBI Taxonomy" id="301880"/>
    <lineage>
        <taxon>Eukaryota</taxon>
        <taxon>Viridiplantae</taxon>
        <taxon>Streptophyta</taxon>
        <taxon>Embryophyta</taxon>
        <taxon>Tracheophyta</taxon>
        <taxon>Spermatophyta</taxon>
        <taxon>Magnoliopsida</taxon>
        <taxon>eudicotyledons</taxon>
        <taxon>Gunneridae</taxon>
        <taxon>Pentapetalae</taxon>
        <taxon>asterids</taxon>
        <taxon>campanulids</taxon>
        <taxon>Asterales</taxon>
        <taxon>Asteraceae</taxon>
        <taxon>Asteroideae</taxon>
        <taxon>Anthemideae</taxon>
        <taxon>Anthemidinae</taxon>
        <taxon>Tanacetum</taxon>
    </lineage>
</organism>
<dbReference type="InterPro" id="IPR006564">
    <property type="entry name" value="Znf_PMZ"/>
</dbReference>
<keyword evidence="1" id="KW-0479">Metal-binding</keyword>
<gene>
    <name evidence="7" type="ORF">Tco_0801085</name>
</gene>
<dbReference type="PANTHER" id="PTHR31973:SF197">
    <property type="entry name" value="SWIM-TYPE DOMAIN-CONTAINING PROTEIN"/>
    <property type="match status" value="1"/>
</dbReference>
<evidence type="ECO:0000259" key="6">
    <source>
        <dbReference type="PROSITE" id="PS50966"/>
    </source>
</evidence>
<dbReference type="InterPro" id="IPR018289">
    <property type="entry name" value="MULE_transposase_dom"/>
</dbReference>
<keyword evidence="3" id="KW-0862">Zinc</keyword>
<comment type="caution">
    <text evidence="7">The sequence shown here is derived from an EMBL/GenBank/DDBJ whole genome shotgun (WGS) entry which is preliminary data.</text>
</comment>
<reference evidence="7" key="1">
    <citation type="journal article" date="2022" name="Int. J. Mol. Sci.">
        <title>Draft Genome of Tanacetum Coccineum: Genomic Comparison of Closely Related Tanacetum-Family Plants.</title>
        <authorList>
            <person name="Yamashiro T."/>
            <person name="Shiraishi A."/>
            <person name="Nakayama K."/>
            <person name="Satake H."/>
        </authorList>
    </citation>
    <scope>NUCLEOTIDE SEQUENCE</scope>
</reference>
<keyword evidence="2 4" id="KW-0863">Zinc-finger</keyword>
<evidence type="ECO:0000256" key="1">
    <source>
        <dbReference type="ARBA" id="ARBA00022723"/>
    </source>
</evidence>
<feature type="compositionally biased region" description="Basic residues" evidence="5">
    <location>
        <begin position="345"/>
        <end position="359"/>
    </location>
</feature>
<dbReference type="PROSITE" id="PS50966">
    <property type="entry name" value="ZF_SWIM"/>
    <property type="match status" value="1"/>
</dbReference>
<dbReference type="Pfam" id="PF04434">
    <property type="entry name" value="SWIM"/>
    <property type="match status" value="1"/>
</dbReference>
<evidence type="ECO:0000256" key="4">
    <source>
        <dbReference type="PROSITE-ProRule" id="PRU00325"/>
    </source>
</evidence>
<accession>A0ABQ4ZYD0</accession>
<feature type="compositionally biased region" description="Gly residues" evidence="5">
    <location>
        <begin position="457"/>
        <end position="466"/>
    </location>
</feature>